<dbReference type="EMBL" id="CP046147">
    <property type="protein sequence ID" value="WFG38772.1"/>
    <property type="molecule type" value="Genomic_DNA"/>
</dbReference>
<feature type="transmembrane region" description="Helical" evidence="7">
    <location>
        <begin position="572"/>
        <end position="591"/>
    </location>
</feature>
<feature type="transmembrane region" description="Helical" evidence="7">
    <location>
        <begin position="328"/>
        <end position="353"/>
    </location>
</feature>
<dbReference type="PANTHER" id="PTHR30572:SF4">
    <property type="entry name" value="ABC TRANSPORTER PERMEASE YTRF"/>
    <property type="match status" value="1"/>
</dbReference>
<dbReference type="GO" id="GO:0005886">
    <property type="term" value="C:plasma membrane"/>
    <property type="evidence" value="ECO:0007669"/>
    <property type="project" value="UniProtKB-SubCell"/>
</dbReference>
<feature type="transmembrane region" description="Helical" evidence="7">
    <location>
        <begin position="1023"/>
        <end position="1048"/>
    </location>
</feature>
<evidence type="ECO:0000313" key="12">
    <source>
        <dbReference type="Proteomes" id="UP001321249"/>
    </source>
</evidence>
<reference evidence="11" key="3">
    <citation type="submission" date="2023-06" db="EMBL/GenBank/DDBJ databases">
        <title>Pangenomics reveal diversification of enzyme families and niche specialization in globally abundant SAR202 bacteria.</title>
        <authorList>
            <person name="Saw J.H.W."/>
        </authorList>
    </citation>
    <scope>NUCLEOTIDE SEQUENCE [LARGE SCALE GENOMIC DNA]</scope>
    <source>
        <strain evidence="11">JH1073</strain>
    </source>
</reference>
<evidence type="ECO:0000256" key="4">
    <source>
        <dbReference type="ARBA" id="ARBA00022989"/>
    </source>
</evidence>
<feature type="transmembrane region" description="Helical" evidence="7">
    <location>
        <begin position="35"/>
        <end position="56"/>
    </location>
</feature>
<keyword evidence="3 7" id="KW-0812">Transmembrane</keyword>
<evidence type="ECO:0000256" key="5">
    <source>
        <dbReference type="ARBA" id="ARBA00023136"/>
    </source>
</evidence>
<name>A0AAJ5ZCD4_9CHLR</name>
<feature type="transmembrane region" description="Helical" evidence="7">
    <location>
        <begin position="472"/>
        <end position="491"/>
    </location>
</feature>
<feature type="transmembrane region" description="Helical" evidence="7">
    <location>
        <begin position="1123"/>
        <end position="1146"/>
    </location>
</feature>
<protein>
    <submittedName>
        <fullName evidence="10">FtsX-like permease family protein</fullName>
    </submittedName>
</protein>
<comment type="similarity">
    <text evidence="6">Belongs to the ABC-4 integral membrane protein family.</text>
</comment>
<dbReference type="AlphaFoldDB" id="A0AAJ5ZCD4"/>
<proteinExistence type="inferred from homology"/>
<dbReference type="Proteomes" id="UP001219901">
    <property type="component" value="Chromosome"/>
</dbReference>
<dbReference type="Pfam" id="PF02687">
    <property type="entry name" value="FtsX"/>
    <property type="match status" value="1"/>
</dbReference>
<feature type="transmembrane region" description="Helical" evidence="7">
    <location>
        <begin position="424"/>
        <end position="443"/>
    </location>
</feature>
<evidence type="ECO:0000313" key="11">
    <source>
        <dbReference type="Proteomes" id="UP001219901"/>
    </source>
</evidence>
<feature type="transmembrane region" description="Helical" evidence="7">
    <location>
        <begin position="374"/>
        <end position="404"/>
    </location>
</feature>
<reference evidence="10" key="2">
    <citation type="journal article" date="2023" name="Nat. Commun.">
        <title>Cultivation of marine bacteria of the SAR202 clade.</title>
        <authorList>
            <person name="Lim Y."/>
            <person name="Seo J.H."/>
            <person name="Giovannoni S.J."/>
            <person name="Kang I."/>
            <person name="Cho J.C."/>
        </authorList>
    </citation>
    <scope>NUCLEOTIDE SEQUENCE</scope>
    <source>
        <strain evidence="10">JH1073</strain>
    </source>
</reference>
<dbReference type="PANTHER" id="PTHR30572">
    <property type="entry name" value="MEMBRANE COMPONENT OF TRANSPORTER-RELATED"/>
    <property type="match status" value="1"/>
</dbReference>
<evidence type="ECO:0000256" key="6">
    <source>
        <dbReference type="ARBA" id="ARBA00038076"/>
    </source>
</evidence>
<sequence length="1160" mass="123912">MLPIRFVIQGRAADMGPRSFLEFVFRRSRSHWPMLSVVSVGVVAAVVTIAASVIYFDSLGDIALKREIATDSGASHDIVISGREVDVDAASNGALLSLVDTTVTEIASSITTDVTLAYGSPTLLVEQGEDVDPEVEIDTSWRAVMMVAPKLSENSVLTGGAWPSDAVAESEPGQLLIDVAVNEAEAAAFGVGVGDIVEVAPFWDDINDSIAVRISGTYVRGDGDAGFWRDLDEQFGLDDTDLKYLPLVPEPGIFESTVAPYLPGMTVKYFWRYGVDSSRVKAAGANKLLLGFDEIKAQLQSKISNYSQDIPLQEVLARNQQQTFFSRLPMTVVFSVIAAVVLYFVGTMSILMVETQTSDIARLRTRAATVRQVIGAFVIEGAIVALLAILLAPPLAAMLVKWLGVIPLFDELNGGNPLPASLGQTAYVVSILTGLAGFLAMVVPASMAAKKTVVISVRESTRPTAQGAMQKYYLDVALFGLLLVFASQLASEGSFVDVPGVGAAQVDKINVAMPALVLAFGGLVALRAFPALVEVVARLTSLPWLSNFVSPAITLVLWQMARNPRHYSRLSLLMILTAGLGVFASSFAGTLDVSAADRARYQSGADLRVNGVSYTNRVQAGDTFRRIAGTPGVESAAPAFRAVGVDLTADVGSTFTYLGVDPGPMAGIAWSRPDFSATSLSDQMNKLTESRSGISIPSDVRWISLKVRPTVRRADSRIAARLSDSTGRLFTLNLGSLLPRPSAGRPFKCDVADAHLPPNWCTIAGSVDAIDYTGVSPVPPLRLEFIGVGLPNVERGRFSRTEPPFLDPGSVEIDELAFVLENGDTQVIEEFNADSSWMTVEPGLNQYGARMEPLLTKPESIEEAEGFEPQDQGIAVMTWNPVIVTQLRGVTVGSENAPIPVIASTGFMERGGYEVGERINVDIQGNGVPLRLAGVADYFPTLDPEFSTFVVGDIRSTWMALNANHMRNAEQANEVWIETGDTPPSEVGNAMRARTTTPPSLIAQDQLLRDAAVDPLISAGWRALLAIAFATVLAASAVGFLVYSQVTFASRMTEYAVVRTLGLTTRQVLGLVTLELLMVLVPAVLVGGLLGMRMGATIIPFLVTSGEGVRVVPPVVLDVDWKSVGVLVGVVAAIFLAISIGLISSVRKISPPRVMRMGQS</sequence>
<dbReference type="InterPro" id="IPR003838">
    <property type="entry name" value="ABC3_permease_C"/>
</dbReference>
<comment type="subcellular location">
    <subcellularLocation>
        <location evidence="1">Cell membrane</location>
        <topology evidence="1">Multi-pass membrane protein</topology>
    </subcellularLocation>
</comment>
<feature type="transmembrane region" description="Helical" evidence="7">
    <location>
        <begin position="1068"/>
        <end position="1091"/>
    </location>
</feature>
<reference evidence="11 12" key="1">
    <citation type="submission" date="2019-11" db="EMBL/GenBank/DDBJ databases">
        <authorList>
            <person name="Cho J.-C."/>
        </authorList>
    </citation>
    <scope>NUCLEOTIDE SEQUENCE [LARGE SCALE GENOMIC DNA]</scope>
    <source>
        <strain evidence="10 11">JH1073</strain>
        <strain evidence="9 12">JH702</strain>
    </source>
</reference>
<dbReference type="EMBL" id="WMBE01000005">
    <property type="protein sequence ID" value="MDG0867940.1"/>
    <property type="molecule type" value="Genomic_DNA"/>
</dbReference>
<evidence type="ECO:0000313" key="10">
    <source>
        <dbReference type="EMBL" id="WFG38772.1"/>
    </source>
</evidence>
<feature type="domain" description="ABC3 transporter permease C-terminal" evidence="8">
    <location>
        <begin position="1027"/>
        <end position="1151"/>
    </location>
</feature>
<dbReference type="InterPro" id="IPR050250">
    <property type="entry name" value="Macrolide_Exporter_MacB"/>
</dbReference>
<keyword evidence="11" id="KW-1185">Reference proteome</keyword>
<evidence type="ECO:0000256" key="7">
    <source>
        <dbReference type="SAM" id="Phobius"/>
    </source>
</evidence>
<keyword evidence="5 7" id="KW-0472">Membrane</keyword>
<evidence type="ECO:0000259" key="8">
    <source>
        <dbReference type="Pfam" id="PF02687"/>
    </source>
</evidence>
<feature type="transmembrane region" description="Helical" evidence="7">
    <location>
        <begin position="511"/>
        <end position="529"/>
    </location>
</feature>
<dbReference type="GO" id="GO:0022857">
    <property type="term" value="F:transmembrane transporter activity"/>
    <property type="evidence" value="ECO:0007669"/>
    <property type="project" value="TreeGrafter"/>
</dbReference>
<dbReference type="Proteomes" id="UP001321249">
    <property type="component" value="Unassembled WGS sequence"/>
</dbReference>
<keyword evidence="2" id="KW-1003">Cell membrane</keyword>
<evidence type="ECO:0000313" key="9">
    <source>
        <dbReference type="EMBL" id="MDG0867940.1"/>
    </source>
</evidence>
<keyword evidence="4 7" id="KW-1133">Transmembrane helix</keyword>
<accession>A0AAJ5ZCD4</accession>
<gene>
    <name evidence="9" type="ORF">GKO46_12795</name>
    <name evidence="10" type="ORF">GKO48_03825</name>
</gene>
<organism evidence="10 11">
    <name type="scientific">Candidatus Lucifugimonas marina</name>
    <dbReference type="NCBI Taxonomy" id="3038979"/>
    <lineage>
        <taxon>Bacteria</taxon>
        <taxon>Bacillati</taxon>
        <taxon>Chloroflexota</taxon>
        <taxon>Dehalococcoidia</taxon>
        <taxon>SAR202 cluster</taxon>
        <taxon>Candidatus Lucifugimonadales</taxon>
        <taxon>Candidatus Lucifugimonadaceae</taxon>
        <taxon>Candidatus Lucifugimonas</taxon>
    </lineage>
</organism>
<evidence type="ECO:0000256" key="3">
    <source>
        <dbReference type="ARBA" id="ARBA00022692"/>
    </source>
</evidence>
<evidence type="ECO:0000256" key="1">
    <source>
        <dbReference type="ARBA" id="ARBA00004651"/>
    </source>
</evidence>
<evidence type="ECO:0000256" key="2">
    <source>
        <dbReference type="ARBA" id="ARBA00022475"/>
    </source>
</evidence>